<evidence type="ECO:0000256" key="1">
    <source>
        <dbReference type="SAM" id="MobiDB-lite"/>
    </source>
</evidence>
<feature type="compositionally biased region" description="Low complexity" evidence="1">
    <location>
        <begin position="278"/>
        <end position="312"/>
    </location>
</feature>
<dbReference type="InterPro" id="IPR051118">
    <property type="entry name" value="LST-2"/>
</dbReference>
<dbReference type="EMBL" id="CASHTH010003883">
    <property type="protein sequence ID" value="CAI8050700.1"/>
    <property type="molecule type" value="Genomic_DNA"/>
</dbReference>
<dbReference type="PANTHER" id="PTHR46465:SF2">
    <property type="entry name" value="LATERAL SIGNALING TARGET PROTEIN 2 HOMOLOG"/>
    <property type="match status" value="1"/>
</dbReference>
<evidence type="ECO:0000313" key="2">
    <source>
        <dbReference type="EMBL" id="CAI8050700.1"/>
    </source>
</evidence>
<dbReference type="GO" id="GO:0031901">
    <property type="term" value="C:early endosome membrane"/>
    <property type="evidence" value="ECO:0007669"/>
    <property type="project" value="TreeGrafter"/>
</dbReference>
<dbReference type="PANTHER" id="PTHR46465">
    <property type="entry name" value="LATERAL SIGNALING TARGET PROTEIN 2 HOMOLOG"/>
    <property type="match status" value="1"/>
</dbReference>
<sequence>MQELNYLMKTTPDNLDRRATLIRQLKEAQHNLMNVIFAVTRDAVPEHHTCRDFRAKYPDDVLVDQINGPLWFGAECIAAGSHILNHELESEQLRPFAVQLSKTISRVRAALKEQCLTNRQVYSQKLKDMLIEFDVMWADFEFRYVGLMCSVKSERQYYHQQDVIVLFCESTLRALKNEYIDSDMIEMMDPSIMFAIPRLAIVCGLVVCPDGPINPSQPTKELPPFFRGYQTLLGRIKELLGYLTDEQLVILEKALCSSEGLGSLALTPPSSLAPGRASSRPLSNPSHLSPLTPSTTSLAASSSPTTPQSNPVTPNPPRRDIPSSQGSPQVSRPSSHQRSRSLGSNDLADQAHLETAAVGEQTGLDLPASSQLSLTMRRRCC</sequence>
<comment type="caution">
    <text evidence="2">The sequence shown here is derived from an EMBL/GenBank/DDBJ whole genome shotgun (WGS) entry which is preliminary data.</text>
</comment>
<dbReference type="Proteomes" id="UP001174909">
    <property type="component" value="Unassembled WGS sequence"/>
</dbReference>
<accession>A0AA35TLW7</accession>
<dbReference type="AlphaFoldDB" id="A0AA35TLW7"/>
<keyword evidence="3" id="KW-1185">Reference proteome</keyword>
<reference evidence="2" key="1">
    <citation type="submission" date="2023-03" db="EMBL/GenBank/DDBJ databases">
        <authorList>
            <person name="Steffen K."/>
            <person name="Cardenas P."/>
        </authorList>
    </citation>
    <scope>NUCLEOTIDE SEQUENCE</scope>
</reference>
<feature type="region of interest" description="Disordered" evidence="1">
    <location>
        <begin position="270"/>
        <end position="346"/>
    </location>
</feature>
<proteinExistence type="predicted"/>
<evidence type="ECO:0000313" key="3">
    <source>
        <dbReference type="Proteomes" id="UP001174909"/>
    </source>
</evidence>
<organism evidence="2 3">
    <name type="scientific">Geodia barretti</name>
    <name type="common">Barrett's horny sponge</name>
    <dbReference type="NCBI Taxonomy" id="519541"/>
    <lineage>
        <taxon>Eukaryota</taxon>
        <taxon>Metazoa</taxon>
        <taxon>Porifera</taxon>
        <taxon>Demospongiae</taxon>
        <taxon>Heteroscleromorpha</taxon>
        <taxon>Tetractinellida</taxon>
        <taxon>Astrophorina</taxon>
        <taxon>Geodiidae</taxon>
        <taxon>Geodia</taxon>
    </lineage>
</organism>
<name>A0AA35TLW7_GEOBA</name>
<feature type="compositionally biased region" description="Polar residues" evidence="1">
    <location>
        <begin position="322"/>
        <end position="344"/>
    </location>
</feature>
<gene>
    <name evidence="2" type="ORF">GBAR_LOCUS27813</name>
</gene>
<protein>
    <submittedName>
        <fullName evidence="2">Lateral signaling target protein 2 homolog</fullName>
    </submittedName>
</protein>